<dbReference type="PANTHER" id="PTHR37316:SF3">
    <property type="entry name" value="TEICHOIC ACID GLYCEROL-PHOSPHATE TRANSFERASE"/>
    <property type="match status" value="1"/>
</dbReference>
<dbReference type="GO" id="GO:0019350">
    <property type="term" value="P:teichoic acid biosynthetic process"/>
    <property type="evidence" value="ECO:0007669"/>
    <property type="project" value="UniProtKB-KW"/>
</dbReference>
<dbReference type="InterPro" id="IPR007554">
    <property type="entry name" value="Glycerophosphate_synth"/>
</dbReference>
<dbReference type="AlphaFoldDB" id="A0A2A5JVX1"/>
<organism evidence="7 8">
    <name type="scientific">Pseudoalteromonas piscicida</name>
    <dbReference type="NCBI Taxonomy" id="43662"/>
    <lineage>
        <taxon>Bacteria</taxon>
        <taxon>Pseudomonadati</taxon>
        <taxon>Pseudomonadota</taxon>
        <taxon>Gammaproteobacteria</taxon>
        <taxon>Alteromonadales</taxon>
        <taxon>Pseudoalteromonadaceae</taxon>
        <taxon>Pseudoalteromonas</taxon>
    </lineage>
</organism>
<proteinExistence type="inferred from homology"/>
<evidence type="ECO:0000256" key="1">
    <source>
        <dbReference type="ARBA" id="ARBA00004202"/>
    </source>
</evidence>
<reference evidence="8" key="1">
    <citation type="journal article" date="2019" name="Genome Announc.">
        <title>Draft Genome Sequence of Pseudoalteromonas piscicida Strain 36Y ROTHPW, an Hypersaline Seawater Isolate from the South Coast of Sonora, Mexico.</title>
        <authorList>
            <person name="Sanchez-Diaz R."/>
            <person name="Molina-Garza Z.J."/>
            <person name="Cruz-Suarez L.E."/>
            <person name="Selvin J."/>
            <person name="Kiran G.S."/>
            <person name="Ibarra-Gamez J.C."/>
            <person name="Gomez-Gil B."/>
            <person name="Galaviz-Silva L."/>
        </authorList>
    </citation>
    <scope>NUCLEOTIDE SEQUENCE [LARGE SCALE GENOMIC DNA]</scope>
    <source>
        <strain evidence="8">36Y_RITHPW</strain>
    </source>
</reference>
<dbReference type="Pfam" id="PF04464">
    <property type="entry name" value="Glyphos_transf"/>
    <property type="match status" value="1"/>
</dbReference>
<accession>A0A2A5JVX1</accession>
<evidence type="ECO:0000256" key="5">
    <source>
        <dbReference type="ARBA" id="ARBA00022944"/>
    </source>
</evidence>
<sequence length="366" mass="42342">MIKSFLSLFFELYARFISITFSKNCFVFYSKHGFLDNPKYLMKHCLELGRECVWVQIGDKGIGELLLLKKRYPNLKLIYKKQFIKSQFYISRANLVFVSHSFYDAGSFLCKTGKVVNLWHGVALKKMGYDSSSDLTGFLSRLPDNPYLVNDFVIVANDDSKSHMQSCMQLPPDRILNLGQPRNDIFLNIDIKLAEKEGNKASIFLYAPTFRENDEKAKEIYSSLVDSFLERAPENAKLILRLHPNNLHLAKELNMSERVSLSNIDDVQDELLSVDVLISDYSSIVFDFALTKRPIVIYAPDKVEYFKERGGFYFDFRGLFMGVPQYSNADNLNWNQTLEKVEYPKLITLNSLENSSEKILEYFDLN</sequence>
<evidence type="ECO:0000256" key="4">
    <source>
        <dbReference type="ARBA" id="ARBA00022679"/>
    </source>
</evidence>
<evidence type="ECO:0000256" key="2">
    <source>
        <dbReference type="ARBA" id="ARBA00010488"/>
    </source>
</evidence>
<evidence type="ECO:0000256" key="6">
    <source>
        <dbReference type="ARBA" id="ARBA00023136"/>
    </source>
</evidence>
<evidence type="ECO:0000313" key="8">
    <source>
        <dbReference type="Proteomes" id="UP000228621"/>
    </source>
</evidence>
<comment type="caution">
    <text evidence="7">The sequence shown here is derived from an EMBL/GenBank/DDBJ whole genome shotgun (WGS) entry which is preliminary data.</text>
</comment>
<keyword evidence="5" id="KW-0777">Teichoic acid biosynthesis</keyword>
<dbReference type="InterPro" id="IPR043149">
    <property type="entry name" value="TagF_N"/>
</dbReference>
<dbReference type="GO" id="GO:0047355">
    <property type="term" value="F:CDP-glycerol glycerophosphotransferase activity"/>
    <property type="evidence" value="ECO:0007669"/>
    <property type="project" value="InterPro"/>
</dbReference>
<dbReference type="GO" id="GO:0005886">
    <property type="term" value="C:plasma membrane"/>
    <property type="evidence" value="ECO:0007669"/>
    <property type="project" value="UniProtKB-SubCell"/>
</dbReference>
<keyword evidence="4" id="KW-0808">Transferase</keyword>
<dbReference type="RefSeq" id="WP_099640286.1">
    <property type="nucleotide sequence ID" value="NZ_NKHF01000004.1"/>
</dbReference>
<dbReference type="PANTHER" id="PTHR37316">
    <property type="entry name" value="TEICHOIC ACID GLYCEROL-PHOSPHATE PRIMASE"/>
    <property type="match status" value="1"/>
</dbReference>
<dbReference type="InterPro" id="IPR043148">
    <property type="entry name" value="TagF_C"/>
</dbReference>
<gene>
    <name evidence="7" type="ORF">CEX98_01040</name>
</gene>
<comment type="similarity">
    <text evidence="2">Belongs to the CDP-glycerol glycerophosphotransferase family.</text>
</comment>
<dbReference type="InterPro" id="IPR051612">
    <property type="entry name" value="Teichoic_Acid_Biosynth"/>
</dbReference>
<keyword evidence="6" id="KW-0472">Membrane</keyword>
<dbReference type="Gene3D" id="3.40.50.12580">
    <property type="match status" value="1"/>
</dbReference>
<keyword evidence="8" id="KW-1185">Reference proteome</keyword>
<dbReference type="SUPFAM" id="SSF53756">
    <property type="entry name" value="UDP-Glycosyltransferase/glycogen phosphorylase"/>
    <property type="match status" value="1"/>
</dbReference>
<evidence type="ECO:0008006" key="9">
    <source>
        <dbReference type="Google" id="ProtNLM"/>
    </source>
</evidence>
<dbReference type="EMBL" id="NKHF01000004">
    <property type="protein sequence ID" value="PCK33633.1"/>
    <property type="molecule type" value="Genomic_DNA"/>
</dbReference>
<comment type="subcellular location">
    <subcellularLocation>
        <location evidence="1">Cell membrane</location>
        <topology evidence="1">Peripheral membrane protein</topology>
    </subcellularLocation>
</comment>
<keyword evidence="3" id="KW-1003">Cell membrane</keyword>
<dbReference type="Gene3D" id="3.40.50.11820">
    <property type="match status" value="1"/>
</dbReference>
<dbReference type="Proteomes" id="UP000228621">
    <property type="component" value="Unassembled WGS sequence"/>
</dbReference>
<dbReference type="OrthoDB" id="6298730at2"/>
<name>A0A2A5JVX1_PSEO7</name>
<evidence type="ECO:0000313" key="7">
    <source>
        <dbReference type="EMBL" id="PCK33633.1"/>
    </source>
</evidence>
<protein>
    <recommendedName>
        <fullName evidence="9">CDP-glycerol--glycerophosphate glycerophosphotransferase</fullName>
    </recommendedName>
</protein>
<evidence type="ECO:0000256" key="3">
    <source>
        <dbReference type="ARBA" id="ARBA00022475"/>
    </source>
</evidence>